<accession>A0A168LR06</accession>
<dbReference type="InterPro" id="IPR003679">
    <property type="entry name" value="Amioglycoside_AcTrfase"/>
</dbReference>
<sequence length="264" mass="29624">MEASSTLQTRKTIIDDLKRLGVKEGMTLIVHSSLKSLGNVVGGPVTVILALEESVGINGNIVMPTQSEHLCAPVNNDGDITLEEIKIIKENMPIYYPDLTPTSYMGFIPETFRKQDGVLRSSHPHMSFAAWGKDAKEITMNHRLDYALSEDSPLGKIYDLEGYILLLGASTNGNTSLHLAEYSQKNSYIKPKVWEVKVSVDGKEQWTTYDDINNESDDFNMIFDEFKSKTTLVKEGLVGEAVSYLIPQKEIVDFALDWMNKNRR</sequence>
<evidence type="ECO:0000313" key="5">
    <source>
        <dbReference type="EMBL" id="OAB43731.1"/>
    </source>
</evidence>
<dbReference type="EMBL" id="LVJH01000010">
    <property type="protein sequence ID" value="OAB43731.1"/>
    <property type="molecule type" value="Genomic_DNA"/>
</dbReference>
<organism evidence="5 6">
    <name type="scientific">Paenibacillus glacialis</name>
    <dbReference type="NCBI Taxonomy" id="494026"/>
    <lineage>
        <taxon>Bacteria</taxon>
        <taxon>Bacillati</taxon>
        <taxon>Bacillota</taxon>
        <taxon>Bacilli</taxon>
        <taxon>Bacillales</taxon>
        <taxon>Paenibacillaceae</taxon>
        <taxon>Paenibacillus</taxon>
    </lineage>
</organism>
<comment type="catalytic activity">
    <reaction evidence="4">
        <text>a 2-deoxystreptamine antibiotic + acetyl-CoA = an N(3)-acetyl-2-deoxystreptamine antibiotic + CoA + H(+)</text>
        <dbReference type="Rhea" id="RHEA:12665"/>
        <dbReference type="ChEBI" id="CHEBI:15378"/>
        <dbReference type="ChEBI" id="CHEBI:57287"/>
        <dbReference type="ChEBI" id="CHEBI:57288"/>
        <dbReference type="ChEBI" id="CHEBI:57921"/>
        <dbReference type="ChEBI" id="CHEBI:77452"/>
        <dbReference type="EC" id="2.3.1.81"/>
    </reaction>
</comment>
<dbReference type="AlphaFoldDB" id="A0A168LR06"/>
<evidence type="ECO:0000256" key="4">
    <source>
        <dbReference type="RuleBase" id="RU365031"/>
    </source>
</evidence>
<keyword evidence="2 4" id="KW-0808">Transferase</keyword>
<dbReference type="PANTHER" id="PTHR11104">
    <property type="entry name" value="AMINOGLYCOSIDE N3-ACETYLTRANSFERASE"/>
    <property type="match status" value="1"/>
</dbReference>
<dbReference type="GO" id="GO:0046353">
    <property type="term" value="F:aminoglycoside 3-N-acetyltransferase activity"/>
    <property type="evidence" value="ECO:0007669"/>
    <property type="project" value="UniProtKB-EC"/>
</dbReference>
<evidence type="ECO:0000256" key="2">
    <source>
        <dbReference type="ARBA" id="ARBA00022679"/>
    </source>
</evidence>
<gene>
    <name evidence="5" type="ORF">PGLA_08085</name>
</gene>
<proteinExistence type="inferred from homology"/>
<evidence type="ECO:0000256" key="1">
    <source>
        <dbReference type="ARBA" id="ARBA00006383"/>
    </source>
</evidence>
<dbReference type="OrthoDB" id="7330654at2"/>
<dbReference type="Pfam" id="PF02522">
    <property type="entry name" value="Antibiotic_NAT"/>
    <property type="match status" value="1"/>
</dbReference>
<dbReference type="Proteomes" id="UP000076967">
    <property type="component" value="Unassembled WGS sequence"/>
</dbReference>
<dbReference type="EC" id="2.3.1.-" evidence="4"/>
<comment type="similarity">
    <text evidence="1 4">Belongs to the antibiotic N-acetyltransferase family.</text>
</comment>
<dbReference type="GO" id="GO:0046677">
    <property type="term" value="P:response to antibiotic"/>
    <property type="evidence" value="ECO:0007669"/>
    <property type="project" value="UniProtKB-KW"/>
</dbReference>
<keyword evidence="3 4" id="KW-0012">Acyltransferase</keyword>
<name>A0A168LR06_9BACL</name>
<protein>
    <recommendedName>
        <fullName evidence="4">Aminoglycoside N(3)-acetyltransferase</fullName>
        <ecNumber evidence="4">2.3.1.-</ecNumber>
    </recommendedName>
</protein>
<dbReference type="RefSeq" id="WP_068531413.1">
    <property type="nucleotide sequence ID" value="NZ_LVJH01000010.1"/>
</dbReference>
<dbReference type="InterPro" id="IPR028345">
    <property type="entry name" value="Antibiotic_NAT-like"/>
</dbReference>
<keyword evidence="6" id="KW-1185">Reference proteome</keyword>
<evidence type="ECO:0000313" key="6">
    <source>
        <dbReference type="Proteomes" id="UP000076967"/>
    </source>
</evidence>
<evidence type="ECO:0000256" key="3">
    <source>
        <dbReference type="ARBA" id="ARBA00023315"/>
    </source>
</evidence>
<reference evidence="5 6" key="1">
    <citation type="submission" date="2016-03" db="EMBL/GenBank/DDBJ databases">
        <title>Draft genome sequence of Paenibacillus glacialis DSM 22343.</title>
        <authorList>
            <person name="Shin S.-K."/>
            <person name="Yi H."/>
        </authorList>
    </citation>
    <scope>NUCLEOTIDE SEQUENCE [LARGE SCALE GENOMIC DNA]</scope>
    <source>
        <strain evidence="5 6">DSM 22343</strain>
    </source>
</reference>
<dbReference type="PANTHER" id="PTHR11104:SF0">
    <property type="entry name" value="SPBETA PROPHAGE-DERIVED AMINOGLYCOSIDE N(3')-ACETYLTRANSFERASE-LIKE PROTEIN YOKD"/>
    <property type="match status" value="1"/>
</dbReference>
<dbReference type="STRING" id="494026.PGLA_08085"/>
<dbReference type="SUPFAM" id="SSF110710">
    <property type="entry name" value="TTHA0583/YokD-like"/>
    <property type="match status" value="1"/>
</dbReference>
<keyword evidence="4" id="KW-0046">Antibiotic resistance</keyword>
<comment type="caution">
    <text evidence="5">The sequence shown here is derived from an EMBL/GenBank/DDBJ whole genome shotgun (WGS) entry which is preliminary data.</text>
</comment>